<organism evidence="1 2">
    <name type="scientific">Bacteroides coprosuis DSM 18011</name>
    <dbReference type="NCBI Taxonomy" id="679937"/>
    <lineage>
        <taxon>Bacteria</taxon>
        <taxon>Pseudomonadati</taxon>
        <taxon>Bacteroidota</taxon>
        <taxon>Bacteroidia</taxon>
        <taxon>Bacteroidales</taxon>
        <taxon>Bacteroidaceae</taxon>
        <taxon>Bacteroides</taxon>
    </lineage>
</organism>
<evidence type="ECO:0008006" key="3">
    <source>
        <dbReference type="Google" id="ProtNLM"/>
    </source>
</evidence>
<keyword evidence="2" id="KW-1185">Reference proteome</keyword>
<evidence type="ECO:0000313" key="1">
    <source>
        <dbReference type="EMBL" id="EGJ72398.1"/>
    </source>
</evidence>
<dbReference type="HOGENOM" id="CLU_058958_0_0_10"/>
<dbReference type="STRING" id="679937.Bcop_2235"/>
<name>F3ZUF0_9BACE</name>
<gene>
    <name evidence="1" type="ORF">Bcop_2235</name>
</gene>
<dbReference type="Pfam" id="PF07396">
    <property type="entry name" value="Porin_O_P"/>
    <property type="match status" value="1"/>
</dbReference>
<dbReference type="EMBL" id="CM001167">
    <property type="protein sequence ID" value="EGJ72398.1"/>
    <property type="molecule type" value="Genomic_DNA"/>
</dbReference>
<reference evidence="1 2" key="1">
    <citation type="journal article" date="2011" name="Stand. Genomic Sci.">
        <title>Non-contiguous finished genome sequence of Bacteroides coprosuis type strain (PC139).</title>
        <authorList>
            <person name="Land M."/>
            <person name="Held B."/>
            <person name="Gronow S."/>
            <person name="Abt B."/>
            <person name="Lucas S."/>
            <person name="Del Rio T.G."/>
            <person name="Nolan M."/>
            <person name="Tice H."/>
            <person name="Cheng J.F."/>
            <person name="Pitluck S."/>
            <person name="Liolios K."/>
            <person name="Pagani I."/>
            <person name="Ivanova N."/>
            <person name="Mavromatis K."/>
            <person name="Mikhailova N."/>
            <person name="Pati A."/>
            <person name="Tapia R."/>
            <person name="Han C."/>
            <person name="Goodwin L."/>
            <person name="Chen A."/>
            <person name="Palaniappan K."/>
            <person name="Hauser L."/>
            <person name="Brambilla E.M."/>
            <person name="Rohde M."/>
            <person name="Goker M."/>
            <person name="Detter J.C."/>
            <person name="Woyke T."/>
            <person name="Bristow J."/>
            <person name="Eisen J.A."/>
            <person name="Markowitz V."/>
            <person name="Hugenholtz P."/>
            <person name="Kyrpides N.C."/>
            <person name="Klenk H.P."/>
            <person name="Lapidus A."/>
        </authorList>
    </citation>
    <scope>NUCLEOTIDE SEQUENCE</scope>
    <source>
        <strain evidence="1 2">DSM 18011</strain>
    </source>
</reference>
<proteinExistence type="predicted"/>
<dbReference type="InterPro" id="IPR010870">
    <property type="entry name" value="Porin_O/P"/>
</dbReference>
<dbReference type="AlphaFoldDB" id="F3ZUF0"/>
<sequence length="401" mass="46280">MKNIYLGVALLALFFPCSILLGKDLDRTNTQLMVKEKTLFEEVSGLKKKTDKLNLFFDIHSSADAYFNKGFDRGCFSMREFRVEARGELNSWLSYRYRQKLNRSNDASGQLDNMPNSIDVAYLSFKLSKKLSITTGKLFAAYGGIEFDLNPINVYEYSDIIDNMIGFMSGVTLGYQFTPTQELNLQITNNRNSMSVEELYKVDVEDAKLPLAYTLNWNGNFSDYYNPRWSFTYMNEAKSKNLYFLSLGNKFKLNNFGGYFDFMYSKEDLDQKNIITSILNYNKDETAGFQNVGARYLSFILEFNYRVKEKWNVFIKGSYETASSNDACYSGDQLLKKGKYRSTCGYSTGLEFYPMNESNLHLFLTYVGKSYRYTDSAKSMGHENLDQSRVSLGLIYHLPLF</sequence>
<dbReference type="eggNOG" id="COG3637">
    <property type="taxonomic scope" value="Bacteria"/>
</dbReference>
<dbReference type="OrthoDB" id="846879at2"/>
<accession>F3ZUF0</accession>
<dbReference type="Proteomes" id="UP000018439">
    <property type="component" value="Chromosome"/>
</dbReference>
<dbReference type="SUPFAM" id="SSF56935">
    <property type="entry name" value="Porins"/>
    <property type="match status" value="1"/>
</dbReference>
<evidence type="ECO:0000313" key="2">
    <source>
        <dbReference type="Proteomes" id="UP000018439"/>
    </source>
</evidence>
<protein>
    <recommendedName>
        <fullName evidence="3">Phosphate-selective porin O and P</fullName>
    </recommendedName>
</protein>